<dbReference type="InterPro" id="IPR018750">
    <property type="entry name" value="DUF2306_membrane"/>
</dbReference>
<evidence type="ECO:0000256" key="1">
    <source>
        <dbReference type="SAM" id="Phobius"/>
    </source>
</evidence>
<feature type="transmembrane region" description="Helical" evidence="1">
    <location>
        <begin position="134"/>
        <end position="151"/>
    </location>
</feature>
<keyword evidence="1" id="KW-0812">Transmembrane</keyword>
<dbReference type="EMBL" id="CP012752">
    <property type="protein sequence ID" value="ALG09327.1"/>
    <property type="molecule type" value="Genomic_DNA"/>
</dbReference>
<protein>
    <recommendedName>
        <fullName evidence="4">DUF2306 domain-containing protein</fullName>
    </recommendedName>
</protein>
<name>A0A0N7F3R0_9PSEU</name>
<evidence type="ECO:0008006" key="4">
    <source>
        <dbReference type="Google" id="ProtNLM"/>
    </source>
</evidence>
<dbReference type="Proteomes" id="UP000063699">
    <property type="component" value="Chromosome"/>
</dbReference>
<feature type="transmembrane region" description="Helical" evidence="1">
    <location>
        <begin position="35"/>
        <end position="60"/>
    </location>
</feature>
<sequence>MVLVIAFMVYALPPYLTLDPNQAAVTLHPDYPPHYPFLVVHIFTGTVTFLTACLQLWPWLRRKHPAVHRVSGRLYVFLGVLPSALLAIAIVPWAFDGQPAGAIGNTLSGALWLGTTFAGFAAARRRRFAEHRRWMIYSFALALHIVWGRVFGLMAEHFPWFAVDGQIIKEWSGWFGVAFNLAVAWWLLNRKRVRARSKVVSAA</sequence>
<gene>
    <name evidence="2" type="ORF">AOZ06_22610</name>
</gene>
<dbReference type="KEGG" id="kphy:AOZ06_22610"/>
<dbReference type="STRING" id="860235.AOZ06_22610"/>
<reference evidence="2 3" key="1">
    <citation type="submission" date="2015-07" db="EMBL/GenBank/DDBJ databases">
        <title>Genome sequencing of Kibdelosporangium phytohabitans.</title>
        <authorList>
            <person name="Qin S."/>
            <person name="Xing K."/>
        </authorList>
    </citation>
    <scope>NUCLEOTIDE SEQUENCE [LARGE SCALE GENOMIC DNA]</scope>
    <source>
        <strain evidence="2 3">KLBMP1111</strain>
    </source>
</reference>
<keyword evidence="3" id="KW-1185">Reference proteome</keyword>
<evidence type="ECO:0000313" key="3">
    <source>
        <dbReference type="Proteomes" id="UP000063699"/>
    </source>
</evidence>
<feature type="transmembrane region" description="Helical" evidence="1">
    <location>
        <begin position="72"/>
        <end position="95"/>
    </location>
</feature>
<feature type="transmembrane region" description="Helical" evidence="1">
    <location>
        <begin position="171"/>
        <end position="188"/>
    </location>
</feature>
<keyword evidence="1" id="KW-0472">Membrane</keyword>
<proteinExistence type="predicted"/>
<feature type="transmembrane region" description="Helical" evidence="1">
    <location>
        <begin position="101"/>
        <end position="122"/>
    </location>
</feature>
<accession>A0A0N7F3R0</accession>
<organism evidence="2 3">
    <name type="scientific">Kibdelosporangium phytohabitans</name>
    <dbReference type="NCBI Taxonomy" id="860235"/>
    <lineage>
        <taxon>Bacteria</taxon>
        <taxon>Bacillati</taxon>
        <taxon>Actinomycetota</taxon>
        <taxon>Actinomycetes</taxon>
        <taxon>Pseudonocardiales</taxon>
        <taxon>Pseudonocardiaceae</taxon>
        <taxon>Kibdelosporangium</taxon>
    </lineage>
</organism>
<evidence type="ECO:0000313" key="2">
    <source>
        <dbReference type="EMBL" id="ALG09327.1"/>
    </source>
</evidence>
<keyword evidence="1" id="KW-1133">Transmembrane helix</keyword>
<dbReference type="AlphaFoldDB" id="A0A0N7F3R0"/>
<dbReference type="Pfam" id="PF10067">
    <property type="entry name" value="DUF2306"/>
    <property type="match status" value="1"/>
</dbReference>